<name>A0A4D4J0Q8_9PSEU</name>
<dbReference type="PROSITE" id="PS50995">
    <property type="entry name" value="HTH_MARR_2"/>
    <property type="match status" value="1"/>
</dbReference>
<dbReference type="Proteomes" id="UP000298860">
    <property type="component" value="Unassembled WGS sequence"/>
</dbReference>
<dbReference type="Pfam" id="PF01047">
    <property type="entry name" value="MarR"/>
    <property type="match status" value="1"/>
</dbReference>
<accession>A0A4D4J0Q8</accession>
<dbReference type="SMART" id="SM00347">
    <property type="entry name" value="HTH_MARR"/>
    <property type="match status" value="1"/>
</dbReference>
<dbReference type="OrthoDB" id="3830756at2"/>
<organism evidence="2 3">
    <name type="scientific">Gandjariella thermophila</name>
    <dbReference type="NCBI Taxonomy" id="1931992"/>
    <lineage>
        <taxon>Bacteria</taxon>
        <taxon>Bacillati</taxon>
        <taxon>Actinomycetota</taxon>
        <taxon>Actinomycetes</taxon>
        <taxon>Pseudonocardiales</taxon>
        <taxon>Pseudonocardiaceae</taxon>
        <taxon>Gandjariella</taxon>
    </lineage>
</organism>
<dbReference type="PANTHER" id="PTHR33164:SF103">
    <property type="entry name" value="REGULATORY PROTEIN MARR"/>
    <property type="match status" value="1"/>
</dbReference>
<reference evidence="3" key="1">
    <citation type="submission" date="2019-04" db="EMBL/GenBank/DDBJ databases">
        <title>Draft genome sequence of Pseudonocardiaceae bacterium SL3-2-4.</title>
        <authorList>
            <person name="Ningsih F."/>
            <person name="Yokota A."/>
            <person name="Sakai Y."/>
            <person name="Nanatani K."/>
            <person name="Yabe S."/>
            <person name="Oetari A."/>
            <person name="Sjamsuridzal W."/>
        </authorList>
    </citation>
    <scope>NUCLEOTIDE SEQUENCE [LARGE SCALE GENOMIC DNA]</scope>
    <source>
        <strain evidence="3">SL3-2-4</strain>
    </source>
</reference>
<dbReference type="EMBL" id="BJFL01000001">
    <property type="protein sequence ID" value="GDY28662.1"/>
    <property type="molecule type" value="Genomic_DNA"/>
</dbReference>
<dbReference type="InterPro" id="IPR000835">
    <property type="entry name" value="HTH_MarR-typ"/>
</dbReference>
<proteinExistence type="predicted"/>
<keyword evidence="3" id="KW-1185">Reference proteome</keyword>
<dbReference type="InterPro" id="IPR039422">
    <property type="entry name" value="MarR/SlyA-like"/>
</dbReference>
<feature type="domain" description="HTH marR-type" evidence="1">
    <location>
        <begin position="11"/>
        <end position="145"/>
    </location>
</feature>
<dbReference type="PANTHER" id="PTHR33164">
    <property type="entry name" value="TRANSCRIPTIONAL REGULATOR, MARR FAMILY"/>
    <property type="match status" value="1"/>
</dbReference>
<protein>
    <recommendedName>
        <fullName evidence="1">HTH marR-type domain-containing protein</fullName>
    </recommendedName>
</protein>
<evidence type="ECO:0000313" key="2">
    <source>
        <dbReference type="EMBL" id="GDY28662.1"/>
    </source>
</evidence>
<dbReference type="Gene3D" id="1.10.10.10">
    <property type="entry name" value="Winged helix-like DNA-binding domain superfamily/Winged helix DNA-binding domain"/>
    <property type="match status" value="1"/>
</dbReference>
<evidence type="ECO:0000313" key="3">
    <source>
        <dbReference type="Proteomes" id="UP000298860"/>
    </source>
</evidence>
<gene>
    <name evidence="2" type="ORF">GTS_02950</name>
</gene>
<dbReference type="InterPro" id="IPR036390">
    <property type="entry name" value="WH_DNA-bd_sf"/>
</dbReference>
<dbReference type="GO" id="GO:0003700">
    <property type="term" value="F:DNA-binding transcription factor activity"/>
    <property type="evidence" value="ECO:0007669"/>
    <property type="project" value="InterPro"/>
</dbReference>
<dbReference type="GO" id="GO:0006950">
    <property type="term" value="P:response to stress"/>
    <property type="evidence" value="ECO:0007669"/>
    <property type="project" value="TreeGrafter"/>
</dbReference>
<evidence type="ECO:0000259" key="1">
    <source>
        <dbReference type="PROSITE" id="PS50995"/>
    </source>
</evidence>
<dbReference type="AlphaFoldDB" id="A0A4D4J0Q8"/>
<sequence length="158" mass="16932">MTLVRDSNQQPAEVAVSVEAAAESLVIIWDRCLDRVRPRVSASQLRALLVVDRHQSINLGGLADELGAIPSSASRLCDRLEAAGLMARRTSPDDRREVALSLTAAGSRLLADLREARRSELAQVLAAMPPAARSALVTGLRGFHDAAAGRFAEEERPA</sequence>
<dbReference type="InterPro" id="IPR036388">
    <property type="entry name" value="WH-like_DNA-bd_sf"/>
</dbReference>
<dbReference type="SUPFAM" id="SSF46785">
    <property type="entry name" value="Winged helix' DNA-binding domain"/>
    <property type="match status" value="1"/>
</dbReference>
<comment type="caution">
    <text evidence="2">The sequence shown here is derived from an EMBL/GenBank/DDBJ whole genome shotgun (WGS) entry which is preliminary data.</text>
</comment>
<dbReference type="RefSeq" id="WP_137811853.1">
    <property type="nucleotide sequence ID" value="NZ_BJFL01000001.1"/>
</dbReference>